<protein>
    <submittedName>
        <fullName evidence="1">Uncharacterized protein</fullName>
    </submittedName>
</protein>
<dbReference type="VEuPathDB" id="CryptoDB:Cvel_30426"/>
<gene>
    <name evidence="1" type="ORF">Cvel_30426.t1</name>
</gene>
<name>A0A0K6S9N5_9ALVE</name>
<accession>A0A0K6S9N5</accession>
<reference evidence="1" key="1">
    <citation type="submission" date="2014-11" db="EMBL/GenBank/DDBJ databases">
        <title>Molecular phylogeny of cliff fern family Woodsiaceae with morphological implications.</title>
        <authorList>
            <person name="Shao Y.-Z."/>
            <person name="Wei R."/>
            <person name="Zhang X.-C."/>
        </authorList>
    </citation>
    <scope>NUCLEOTIDE SEQUENCE</scope>
</reference>
<dbReference type="AlphaFoldDB" id="A0A0K6S9N5"/>
<dbReference type="EMBL" id="CDMZ01003534">
    <property type="protein sequence ID" value="CUC10312.1"/>
    <property type="molecule type" value="Genomic_DNA"/>
</dbReference>
<evidence type="ECO:0000313" key="1">
    <source>
        <dbReference type="EMBL" id="CUC10312.1"/>
    </source>
</evidence>
<sequence>MDLGQPTPEQLEALKREIFVPAREGPPLWIMNKPTYTRGIGAFLREMFPNDRGAYRSELEAAPLEHFDEGVDSLEAMRENAFRKRAELASWEEQCWTSG</sequence>
<proteinExistence type="predicted"/>
<organism evidence="1">
    <name type="scientific">Chromera velia CCMP2878</name>
    <dbReference type="NCBI Taxonomy" id="1169474"/>
    <lineage>
        <taxon>Eukaryota</taxon>
        <taxon>Sar</taxon>
        <taxon>Alveolata</taxon>
        <taxon>Colpodellida</taxon>
        <taxon>Chromeraceae</taxon>
        <taxon>Chromera</taxon>
    </lineage>
</organism>